<dbReference type="GO" id="GO:0016491">
    <property type="term" value="F:oxidoreductase activity"/>
    <property type="evidence" value="ECO:0007669"/>
    <property type="project" value="InterPro"/>
</dbReference>
<keyword evidence="4" id="KW-1185">Reference proteome</keyword>
<dbReference type="GO" id="GO:0005506">
    <property type="term" value="F:iron ion binding"/>
    <property type="evidence" value="ECO:0007669"/>
    <property type="project" value="InterPro"/>
</dbReference>
<dbReference type="PROSITE" id="PS50943">
    <property type="entry name" value="HTH_CROC1"/>
    <property type="match status" value="1"/>
</dbReference>
<dbReference type="AlphaFoldDB" id="A0A1I6LKP8"/>
<name>A0A1I6LKP8_9FIRM</name>
<dbReference type="InterPro" id="IPR036073">
    <property type="entry name" value="Desulfoferrodoxin_Fe-bd_dom_sf"/>
</dbReference>
<feature type="domain" description="HTH cro/C1-type" evidence="2">
    <location>
        <begin position="10"/>
        <end position="64"/>
    </location>
</feature>
<protein>
    <submittedName>
        <fullName evidence="3">Helix-turn-helix</fullName>
    </submittedName>
</protein>
<dbReference type="GO" id="GO:0003677">
    <property type="term" value="F:DNA binding"/>
    <property type="evidence" value="ECO:0007669"/>
    <property type="project" value="UniProtKB-KW"/>
</dbReference>
<accession>A0A1I6LKP8</accession>
<organism evidence="3 4">
    <name type="scientific">Anaeromicropila populeti</name>
    <dbReference type="NCBI Taxonomy" id="37658"/>
    <lineage>
        <taxon>Bacteria</taxon>
        <taxon>Bacillati</taxon>
        <taxon>Bacillota</taxon>
        <taxon>Clostridia</taxon>
        <taxon>Lachnospirales</taxon>
        <taxon>Lachnospiraceae</taxon>
        <taxon>Anaeromicropila</taxon>
    </lineage>
</organism>
<dbReference type="OrthoDB" id="9813152at2"/>
<dbReference type="CDD" id="cd00093">
    <property type="entry name" value="HTH_XRE"/>
    <property type="match status" value="1"/>
</dbReference>
<evidence type="ECO:0000259" key="2">
    <source>
        <dbReference type="PROSITE" id="PS50943"/>
    </source>
</evidence>
<dbReference type="Gene3D" id="1.10.260.40">
    <property type="entry name" value="lambda repressor-like DNA-binding domains"/>
    <property type="match status" value="1"/>
</dbReference>
<dbReference type="STRING" id="37658.SAMN05661086_03350"/>
<dbReference type="SMART" id="SM00530">
    <property type="entry name" value="HTH_XRE"/>
    <property type="match status" value="1"/>
</dbReference>
<dbReference type="EMBL" id="FOYZ01000017">
    <property type="protein sequence ID" value="SFS03872.1"/>
    <property type="molecule type" value="Genomic_DNA"/>
</dbReference>
<dbReference type="PANTHER" id="PTHR46558:SF11">
    <property type="entry name" value="HTH-TYPE TRANSCRIPTIONAL REGULATOR XRE"/>
    <property type="match status" value="1"/>
</dbReference>
<dbReference type="SUPFAM" id="SSF47413">
    <property type="entry name" value="lambda repressor-like DNA-binding domains"/>
    <property type="match status" value="1"/>
</dbReference>
<dbReference type="PANTHER" id="PTHR46558">
    <property type="entry name" value="TRACRIPTIONAL REGULATORY PROTEIN-RELATED-RELATED"/>
    <property type="match status" value="1"/>
</dbReference>
<dbReference type="Gene3D" id="2.60.40.730">
    <property type="entry name" value="SOR catalytic domain"/>
    <property type="match status" value="1"/>
</dbReference>
<gene>
    <name evidence="3" type="ORF">SAMN05661086_03350</name>
</gene>
<dbReference type="SUPFAM" id="SSF57802">
    <property type="entry name" value="Rubredoxin-like"/>
    <property type="match status" value="1"/>
</dbReference>
<evidence type="ECO:0000313" key="4">
    <source>
        <dbReference type="Proteomes" id="UP000199659"/>
    </source>
</evidence>
<dbReference type="SUPFAM" id="SSF49367">
    <property type="entry name" value="Superoxide reductase-like"/>
    <property type="match status" value="1"/>
</dbReference>
<proteinExistence type="predicted"/>
<reference evidence="3 4" key="1">
    <citation type="submission" date="2016-10" db="EMBL/GenBank/DDBJ databases">
        <authorList>
            <person name="de Groot N.N."/>
        </authorList>
    </citation>
    <scope>NUCLEOTIDE SEQUENCE [LARGE SCALE GENOMIC DNA]</scope>
    <source>
        <strain evidence="3 4">743A</strain>
    </source>
</reference>
<keyword evidence="1" id="KW-0238">DNA-binding</keyword>
<evidence type="ECO:0000313" key="3">
    <source>
        <dbReference type="EMBL" id="SFS03872.1"/>
    </source>
</evidence>
<dbReference type="RefSeq" id="WP_092563413.1">
    <property type="nucleotide sequence ID" value="NZ_FOYZ01000017.1"/>
</dbReference>
<dbReference type="Pfam" id="PF01381">
    <property type="entry name" value="HTH_3"/>
    <property type="match status" value="1"/>
</dbReference>
<dbReference type="InterPro" id="IPR010982">
    <property type="entry name" value="Lambda_DNA-bd_dom_sf"/>
</dbReference>
<evidence type="ECO:0000256" key="1">
    <source>
        <dbReference type="ARBA" id="ARBA00023125"/>
    </source>
</evidence>
<dbReference type="Proteomes" id="UP000199659">
    <property type="component" value="Unassembled WGS sequence"/>
</dbReference>
<dbReference type="InterPro" id="IPR001387">
    <property type="entry name" value="Cro/C1-type_HTH"/>
</dbReference>
<sequence>MDCKKVGNLLLGLRKEKGMTQKQLADAMNISDKTISKWERGIGCPDVSLLHELSKVLSVNIEKILLGELDPNNADGGNMKRIKFYVCPTCGNIITSTGEAEISCCGRKLSALNAKPSDEKHYLKVETIEEDYYITFSHEMTKKHYLNFISYVTCDRVLIVRLYPEQSGEVRFPKLYGGKLFFGCSQHGLWVNEKE</sequence>